<dbReference type="FunFam" id="3.10.105.10:FF:000002">
    <property type="entry name" value="Dipeptide ABC transporter, substrate-binding protein"/>
    <property type="match status" value="1"/>
</dbReference>
<dbReference type="SUPFAM" id="SSF53850">
    <property type="entry name" value="Periplasmic binding protein-like II"/>
    <property type="match status" value="1"/>
</dbReference>
<dbReference type="PANTHER" id="PTHR30290">
    <property type="entry name" value="PERIPLASMIC BINDING COMPONENT OF ABC TRANSPORTER"/>
    <property type="match status" value="1"/>
</dbReference>
<dbReference type="Gene3D" id="3.40.190.10">
    <property type="entry name" value="Periplasmic binding protein-like II"/>
    <property type="match status" value="1"/>
</dbReference>
<dbReference type="KEGG" id="ock:EXM22_17345"/>
<keyword evidence="2" id="KW-0813">Transport</keyword>
<dbReference type="InterPro" id="IPR030678">
    <property type="entry name" value="Peptide/Ni-bd"/>
</dbReference>
<organism evidence="6 7">
    <name type="scientific">Oceanispirochaeta crateris</name>
    <dbReference type="NCBI Taxonomy" id="2518645"/>
    <lineage>
        <taxon>Bacteria</taxon>
        <taxon>Pseudomonadati</taxon>
        <taxon>Spirochaetota</taxon>
        <taxon>Spirochaetia</taxon>
        <taxon>Spirochaetales</taxon>
        <taxon>Spirochaetaceae</taxon>
        <taxon>Oceanispirochaeta</taxon>
    </lineage>
</organism>
<dbReference type="GO" id="GO:0043190">
    <property type="term" value="C:ATP-binding cassette (ABC) transporter complex"/>
    <property type="evidence" value="ECO:0007669"/>
    <property type="project" value="InterPro"/>
</dbReference>
<keyword evidence="7" id="KW-1185">Reference proteome</keyword>
<name>A0A5C1QSN3_9SPIO</name>
<dbReference type="CDD" id="cd08493">
    <property type="entry name" value="PBP2_DppA_like"/>
    <property type="match status" value="1"/>
</dbReference>
<keyword evidence="3 4" id="KW-0732">Signal</keyword>
<evidence type="ECO:0000256" key="4">
    <source>
        <dbReference type="SAM" id="SignalP"/>
    </source>
</evidence>
<evidence type="ECO:0000256" key="1">
    <source>
        <dbReference type="ARBA" id="ARBA00005695"/>
    </source>
</evidence>
<evidence type="ECO:0000313" key="7">
    <source>
        <dbReference type="Proteomes" id="UP000324209"/>
    </source>
</evidence>
<feature type="domain" description="Solute-binding protein family 5" evidence="5">
    <location>
        <begin position="92"/>
        <end position="457"/>
    </location>
</feature>
<dbReference type="Proteomes" id="UP000324209">
    <property type="component" value="Chromosome"/>
</dbReference>
<gene>
    <name evidence="6" type="ORF">EXM22_17345</name>
</gene>
<evidence type="ECO:0000256" key="2">
    <source>
        <dbReference type="ARBA" id="ARBA00022448"/>
    </source>
</evidence>
<dbReference type="GO" id="GO:0030288">
    <property type="term" value="C:outer membrane-bounded periplasmic space"/>
    <property type="evidence" value="ECO:0007669"/>
    <property type="project" value="UniProtKB-ARBA"/>
</dbReference>
<comment type="similarity">
    <text evidence="1">Belongs to the bacterial solute-binding protein 5 family.</text>
</comment>
<feature type="signal peptide" evidence="4">
    <location>
        <begin position="1"/>
        <end position="22"/>
    </location>
</feature>
<protein>
    <submittedName>
        <fullName evidence="6">ABC transporter substrate-binding protein</fullName>
    </submittedName>
</protein>
<dbReference type="GO" id="GO:0015833">
    <property type="term" value="P:peptide transport"/>
    <property type="evidence" value="ECO:0007669"/>
    <property type="project" value="TreeGrafter"/>
</dbReference>
<sequence length="542" mass="60349">MKKLFKISMALLLLFSVTALFAAGNQDASEMKSNTMSEASDADSKFGGVLVFGRSGDSVGLDPGRETDGESFYGSTPVYDTLVEFVPGETAVRPALAESWIFAEDGLSVTFKLRQGVKFHDGTDFNADAVVYSFERQFKEDHPDYDNGPWKYWGYMGMSDIIDEIVADDEYAVTFKLKVKEAPFIANLAMDFAAIVSPTAAAKYGEDLASNPVGTGPFKFVSWIKDDSIVYERNEDFWGGDVYLDRLILKVIPDATARWLALKKGEVDVIDFPSPEDLDEMKSTDGIKVVQQAGLNVGYLALNTEKAPYDNKKVRQAMNYAIDRNEIVAGVYGSAGQPAKNPLPPTMWSYNDDIDAYPYDPEMAKKLLAEAGYPDGFKTEIWAMPVARPYNPNGKKVAEIMQAQLAKVGIEVEVISYEWGTYLDKLDYGEHQAAMLGWTGDNGDPDNFLWVLLSKQAAVKPAGNIAFWKNDEFTDLIGEAKQEMDVAKRTELYEQAQVVFHEEAPWVPIAHSVVSEPMKDSVQDFVLYPTGRRVFTKVWLKK</sequence>
<dbReference type="PANTHER" id="PTHR30290:SF9">
    <property type="entry name" value="OLIGOPEPTIDE-BINDING PROTEIN APPA"/>
    <property type="match status" value="1"/>
</dbReference>
<reference evidence="6 7" key="1">
    <citation type="submission" date="2019-02" db="EMBL/GenBank/DDBJ databases">
        <title>Complete Genome Sequence and Methylome Analysis of free living Spirochaetas.</title>
        <authorList>
            <person name="Fomenkov A."/>
            <person name="Dubinina G."/>
            <person name="Leshcheva N."/>
            <person name="Mikheeva N."/>
            <person name="Grabovich M."/>
            <person name="Vincze T."/>
            <person name="Roberts R.J."/>
        </authorList>
    </citation>
    <scope>NUCLEOTIDE SEQUENCE [LARGE SCALE GENOMIC DNA]</scope>
    <source>
        <strain evidence="6 7">K2</strain>
    </source>
</reference>
<feature type="chain" id="PRO_5022858404" evidence="4">
    <location>
        <begin position="23"/>
        <end position="542"/>
    </location>
</feature>
<dbReference type="Gene3D" id="3.10.105.10">
    <property type="entry name" value="Dipeptide-binding Protein, Domain 3"/>
    <property type="match status" value="1"/>
</dbReference>
<dbReference type="GO" id="GO:1904680">
    <property type="term" value="F:peptide transmembrane transporter activity"/>
    <property type="evidence" value="ECO:0007669"/>
    <property type="project" value="TreeGrafter"/>
</dbReference>
<proteinExistence type="inferred from homology"/>
<dbReference type="Pfam" id="PF00496">
    <property type="entry name" value="SBP_bac_5"/>
    <property type="match status" value="1"/>
</dbReference>
<dbReference type="Gene3D" id="3.90.76.10">
    <property type="entry name" value="Dipeptide-binding Protein, Domain 1"/>
    <property type="match status" value="1"/>
</dbReference>
<dbReference type="RefSeq" id="WP_149487737.1">
    <property type="nucleotide sequence ID" value="NZ_CP036150.1"/>
</dbReference>
<accession>A0A5C1QSN3</accession>
<evidence type="ECO:0000256" key="3">
    <source>
        <dbReference type="ARBA" id="ARBA00022729"/>
    </source>
</evidence>
<evidence type="ECO:0000313" key="6">
    <source>
        <dbReference type="EMBL" id="QEN09664.1"/>
    </source>
</evidence>
<dbReference type="PIRSF" id="PIRSF002741">
    <property type="entry name" value="MppA"/>
    <property type="match status" value="1"/>
</dbReference>
<dbReference type="EMBL" id="CP036150">
    <property type="protein sequence ID" value="QEN09664.1"/>
    <property type="molecule type" value="Genomic_DNA"/>
</dbReference>
<dbReference type="AlphaFoldDB" id="A0A5C1QSN3"/>
<evidence type="ECO:0000259" key="5">
    <source>
        <dbReference type="Pfam" id="PF00496"/>
    </source>
</evidence>
<dbReference type="InterPro" id="IPR000914">
    <property type="entry name" value="SBP_5_dom"/>
</dbReference>
<dbReference type="InterPro" id="IPR039424">
    <property type="entry name" value="SBP_5"/>
</dbReference>
<dbReference type="OrthoDB" id="304884at2"/>